<name>A0A498JB81_MALDO</name>
<dbReference type="AlphaFoldDB" id="A0A498JB81"/>
<feature type="compositionally biased region" description="Polar residues" evidence="1">
    <location>
        <begin position="103"/>
        <end position="114"/>
    </location>
</feature>
<evidence type="ECO:0000256" key="2">
    <source>
        <dbReference type="SAM" id="SignalP"/>
    </source>
</evidence>
<dbReference type="EMBL" id="RDQH01000333">
    <property type="protein sequence ID" value="RXH92988.1"/>
    <property type="molecule type" value="Genomic_DNA"/>
</dbReference>
<gene>
    <name evidence="3" type="ORF">DVH24_013564</name>
</gene>
<proteinExistence type="predicted"/>
<feature type="region of interest" description="Disordered" evidence="1">
    <location>
        <begin position="78"/>
        <end position="114"/>
    </location>
</feature>
<organism evidence="3 4">
    <name type="scientific">Malus domestica</name>
    <name type="common">Apple</name>
    <name type="synonym">Pyrus malus</name>
    <dbReference type="NCBI Taxonomy" id="3750"/>
    <lineage>
        <taxon>Eukaryota</taxon>
        <taxon>Viridiplantae</taxon>
        <taxon>Streptophyta</taxon>
        <taxon>Embryophyta</taxon>
        <taxon>Tracheophyta</taxon>
        <taxon>Spermatophyta</taxon>
        <taxon>Magnoliopsida</taxon>
        <taxon>eudicotyledons</taxon>
        <taxon>Gunneridae</taxon>
        <taxon>Pentapetalae</taxon>
        <taxon>rosids</taxon>
        <taxon>fabids</taxon>
        <taxon>Rosales</taxon>
        <taxon>Rosaceae</taxon>
        <taxon>Amygdaloideae</taxon>
        <taxon>Maleae</taxon>
        <taxon>Malus</taxon>
    </lineage>
</organism>
<evidence type="ECO:0008006" key="5">
    <source>
        <dbReference type="Google" id="ProtNLM"/>
    </source>
</evidence>
<sequence length="228" mass="25438">MRAFKSWKASCKLLSVLSHISCSFLNIPETPTILTVPSLVYNPELDAEPEPEAASELPCSSAISQALPRQLSQNLLKNASKSPFPLTTTVTTTDLEPEPESGTRPSGETESWNLTRGQANMDLIDFLAAKMWAMAARGMAEAEEEAVAVVVVESGSHKRRWVVRMRRPNLRCGKLGRSSHSRSTAERREHSISVGRRTGRPLVFTNKFEFMPSCKRSTHFHHYALCQR</sequence>
<keyword evidence="4" id="KW-1185">Reference proteome</keyword>
<evidence type="ECO:0000313" key="4">
    <source>
        <dbReference type="Proteomes" id="UP000290289"/>
    </source>
</evidence>
<evidence type="ECO:0000256" key="1">
    <source>
        <dbReference type="SAM" id="MobiDB-lite"/>
    </source>
</evidence>
<feature type="region of interest" description="Disordered" evidence="1">
    <location>
        <begin position="173"/>
        <end position="194"/>
    </location>
</feature>
<accession>A0A498JB81</accession>
<feature type="chain" id="PRO_5019792400" description="VAN3-binding protein-like auxin canalisation domain-containing protein" evidence="2">
    <location>
        <begin position="24"/>
        <end position="228"/>
    </location>
</feature>
<evidence type="ECO:0000313" key="3">
    <source>
        <dbReference type="EMBL" id="RXH92988.1"/>
    </source>
</evidence>
<protein>
    <recommendedName>
        <fullName evidence="5">VAN3-binding protein-like auxin canalisation domain-containing protein</fullName>
    </recommendedName>
</protein>
<keyword evidence="2" id="KW-0732">Signal</keyword>
<comment type="caution">
    <text evidence="3">The sequence shown here is derived from an EMBL/GenBank/DDBJ whole genome shotgun (WGS) entry which is preliminary data.</text>
</comment>
<dbReference type="Proteomes" id="UP000290289">
    <property type="component" value="Chromosome 7"/>
</dbReference>
<feature type="signal peptide" evidence="2">
    <location>
        <begin position="1"/>
        <end position="23"/>
    </location>
</feature>
<reference evidence="3 4" key="1">
    <citation type="submission" date="2018-10" db="EMBL/GenBank/DDBJ databases">
        <title>A high-quality apple genome assembly.</title>
        <authorList>
            <person name="Hu J."/>
        </authorList>
    </citation>
    <scope>NUCLEOTIDE SEQUENCE [LARGE SCALE GENOMIC DNA]</scope>
    <source>
        <strain evidence="4">cv. HFTH1</strain>
        <tissue evidence="3">Young leaf</tissue>
    </source>
</reference>